<dbReference type="GeneID" id="40311993"/>
<dbReference type="AlphaFoldDB" id="A0A2A9M7E9"/>
<dbReference type="EMBL" id="NWUJ01000007">
    <property type="protein sequence ID" value="PFH33915.1"/>
    <property type="molecule type" value="Genomic_DNA"/>
</dbReference>
<keyword evidence="1" id="KW-0472">Membrane</keyword>
<feature type="transmembrane region" description="Helical" evidence="1">
    <location>
        <begin position="12"/>
        <end position="30"/>
    </location>
</feature>
<evidence type="ECO:0008006" key="4">
    <source>
        <dbReference type="Google" id="ProtNLM"/>
    </source>
</evidence>
<organism evidence="2 3">
    <name type="scientific">Besnoitia besnoiti</name>
    <name type="common">Apicomplexan protozoan</name>
    <dbReference type="NCBI Taxonomy" id="94643"/>
    <lineage>
        <taxon>Eukaryota</taxon>
        <taxon>Sar</taxon>
        <taxon>Alveolata</taxon>
        <taxon>Apicomplexa</taxon>
        <taxon>Conoidasida</taxon>
        <taxon>Coccidia</taxon>
        <taxon>Eucoccidiorida</taxon>
        <taxon>Eimeriorina</taxon>
        <taxon>Sarcocystidae</taxon>
        <taxon>Besnoitia</taxon>
    </lineage>
</organism>
<evidence type="ECO:0000313" key="3">
    <source>
        <dbReference type="Proteomes" id="UP000224006"/>
    </source>
</evidence>
<keyword evidence="1" id="KW-0812">Transmembrane</keyword>
<sequence length="141" mass="15657">MLQRAWNVVKRHRWKFLLGGGTVAGVAYLGRRVYVQYKQLSVLLEETEDLDRLLAALLGLDSEDDAAQSAADGPRRSESKKDSFLSLASLSALLERLGLPTGERQGLSAARASQSAEWKMIAHFCIRSFRRTEPPGVSARR</sequence>
<evidence type="ECO:0000256" key="1">
    <source>
        <dbReference type="SAM" id="Phobius"/>
    </source>
</evidence>
<reference evidence="2 3" key="1">
    <citation type="submission" date="2017-09" db="EMBL/GenBank/DDBJ databases">
        <title>Genome sequencing of Besnoitia besnoiti strain Bb-Ger1.</title>
        <authorList>
            <person name="Schares G."/>
            <person name="Venepally P."/>
            <person name="Lorenzi H.A."/>
        </authorList>
    </citation>
    <scope>NUCLEOTIDE SEQUENCE [LARGE SCALE GENOMIC DNA]</scope>
    <source>
        <strain evidence="2 3">Bb-Ger1</strain>
    </source>
</reference>
<dbReference type="OrthoDB" id="333109at2759"/>
<dbReference type="KEGG" id="bbes:BESB_070670"/>
<keyword evidence="3" id="KW-1185">Reference proteome</keyword>
<keyword evidence="1" id="KW-1133">Transmembrane helix</keyword>
<proteinExistence type="predicted"/>
<dbReference type="VEuPathDB" id="ToxoDB:BESB_070670"/>
<comment type="caution">
    <text evidence="2">The sequence shown here is derived from an EMBL/GenBank/DDBJ whole genome shotgun (WGS) entry which is preliminary data.</text>
</comment>
<accession>A0A2A9M7E9</accession>
<dbReference type="RefSeq" id="XP_029217924.1">
    <property type="nucleotide sequence ID" value="XM_029365440.1"/>
</dbReference>
<evidence type="ECO:0000313" key="2">
    <source>
        <dbReference type="EMBL" id="PFH33915.1"/>
    </source>
</evidence>
<name>A0A2A9M7E9_BESBE</name>
<dbReference type="Proteomes" id="UP000224006">
    <property type="component" value="Unassembled WGS sequence"/>
</dbReference>
<protein>
    <recommendedName>
        <fullName evidence="4">Peroxin-3</fullName>
    </recommendedName>
</protein>
<gene>
    <name evidence="2" type="ORF">BESB_070670</name>
</gene>